<gene>
    <name evidence="1" type="ORF">MVEN_02323400</name>
</gene>
<protein>
    <submittedName>
        <fullName evidence="1">WD40 repeat-like protein</fullName>
    </submittedName>
</protein>
<accession>A0A8H6X484</accession>
<evidence type="ECO:0000313" key="1">
    <source>
        <dbReference type="EMBL" id="KAF7334172.1"/>
    </source>
</evidence>
<sequence>MVFGLDDGQIHTVQGTDGVIVKTGGVGGKIGNAIVNSRKGLLCFDDPSQGAALYRLDDEHRVITFSVKMAKSRLEAPASLFRK</sequence>
<proteinExistence type="predicted"/>
<dbReference type="EMBL" id="JACAZI010000027">
    <property type="protein sequence ID" value="KAF7334172.1"/>
    <property type="molecule type" value="Genomic_DNA"/>
</dbReference>
<name>A0A8H6X484_9AGAR</name>
<organism evidence="1 2">
    <name type="scientific">Mycena venus</name>
    <dbReference type="NCBI Taxonomy" id="2733690"/>
    <lineage>
        <taxon>Eukaryota</taxon>
        <taxon>Fungi</taxon>
        <taxon>Dikarya</taxon>
        <taxon>Basidiomycota</taxon>
        <taxon>Agaricomycotina</taxon>
        <taxon>Agaricomycetes</taxon>
        <taxon>Agaricomycetidae</taxon>
        <taxon>Agaricales</taxon>
        <taxon>Marasmiineae</taxon>
        <taxon>Mycenaceae</taxon>
        <taxon>Mycena</taxon>
    </lineage>
</organism>
<comment type="caution">
    <text evidence="1">The sequence shown here is derived from an EMBL/GenBank/DDBJ whole genome shotgun (WGS) entry which is preliminary data.</text>
</comment>
<dbReference type="AlphaFoldDB" id="A0A8H6X484"/>
<reference evidence="1" key="1">
    <citation type="submission" date="2020-05" db="EMBL/GenBank/DDBJ databases">
        <title>Mycena genomes resolve the evolution of fungal bioluminescence.</title>
        <authorList>
            <person name="Tsai I.J."/>
        </authorList>
    </citation>
    <scope>NUCLEOTIDE SEQUENCE</scope>
    <source>
        <strain evidence="1">CCC161011</strain>
    </source>
</reference>
<dbReference type="OrthoDB" id="2654453at2759"/>
<evidence type="ECO:0000313" key="2">
    <source>
        <dbReference type="Proteomes" id="UP000620124"/>
    </source>
</evidence>
<keyword evidence="2" id="KW-1185">Reference proteome</keyword>
<dbReference type="Proteomes" id="UP000620124">
    <property type="component" value="Unassembled WGS sequence"/>
</dbReference>